<dbReference type="InterPro" id="IPR026057">
    <property type="entry name" value="TBL_C"/>
</dbReference>
<dbReference type="InterPro" id="IPR029962">
    <property type="entry name" value="TBL"/>
</dbReference>
<dbReference type="PANTHER" id="PTHR32285:SF206">
    <property type="entry name" value="PROTEIN TRICHOME BIREFRINGENCE-LIKE 37"/>
    <property type="match status" value="1"/>
</dbReference>
<proteinExistence type="inferred from homology"/>
<organism evidence="3 4">
    <name type="scientific">Vitis rotundifolia</name>
    <name type="common">Muscadine grape</name>
    <dbReference type="NCBI Taxonomy" id="103349"/>
    <lineage>
        <taxon>Eukaryota</taxon>
        <taxon>Viridiplantae</taxon>
        <taxon>Streptophyta</taxon>
        <taxon>Embryophyta</taxon>
        <taxon>Tracheophyta</taxon>
        <taxon>Spermatophyta</taxon>
        <taxon>Magnoliopsida</taxon>
        <taxon>eudicotyledons</taxon>
        <taxon>Gunneridae</taxon>
        <taxon>Pentapetalae</taxon>
        <taxon>rosids</taxon>
        <taxon>Vitales</taxon>
        <taxon>Vitaceae</taxon>
        <taxon>Viteae</taxon>
        <taxon>Vitis</taxon>
    </lineage>
</organism>
<sequence>MFVGDSLSENQWQSLTCMVHAAIPQAQVNKSIKGDLYTITWPEYGISITLCHNVFLVDLVYEKKLGRVLKIDSIEGGKLWKGVDTLVFNTWHWWLHNGSIQPWDYIQIGGKLIKDMDRLTAFKRGLTTWSKWVDFNINPAMTNVFFQGISPTHDFGEEWKEKLATCKGQTEPIKGSTYPGALPPAVGVVKEVLSKMLKLVSLLDITVLSQLRKDGHPSMYNGGQGSDCSHWCLAGVPDTWNELLYAIVVTQ</sequence>
<gene>
    <name evidence="3" type="ORF">PVL29_025169</name>
</gene>
<comment type="caution">
    <text evidence="3">The sequence shown here is derived from an EMBL/GenBank/DDBJ whole genome shotgun (WGS) entry which is preliminary data.</text>
</comment>
<keyword evidence="4" id="KW-1185">Reference proteome</keyword>
<reference evidence="3 4" key="1">
    <citation type="journal article" date="2023" name="BMC Biotechnol.">
        <title>Vitis rotundifolia cv Carlos genome sequencing.</title>
        <authorList>
            <person name="Huff M."/>
            <person name="Hulse-Kemp A."/>
            <person name="Scheffler B."/>
            <person name="Youngblood R."/>
            <person name="Simpson S."/>
            <person name="Babiker E."/>
            <person name="Staton M."/>
        </authorList>
    </citation>
    <scope>NUCLEOTIDE SEQUENCE [LARGE SCALE GENOMIC DNA]</scope>
    <source>
        <tissue evidence="3">Leaf</tissue>
    </source>
</reference>
<dbReference type="PANTHER" id="PTHR32285">
    <property type="entry name" value="PROTEIN TRICHOME BIREFRINGENCE-LIKE 9-RELATED"/>
    <property type="match status" value="1"/>
</dbReference>
<protein>
    <recommendedName>
        <fullName evidence="2">Trichome birefringence-like C-terminal domain-containing protein</fullName>
    </recommendedName>
</protein>
<name>A0AA38YIZ7_VITRO</name>
<dbReference type="Pfam" id="PF13839">
    <property type="entry name" value="PC-Esterase"/>
    <property type="match status" value="1"/>
</dbReference>
<evidence type="ECO:0000259" key="2">
    <source>
        <dbReference type="Pfam" id="PF13839"/>
    </source>
</evidence>
<dbReference type="EMBL" id="JARBHA010000019">
    <property type="protein sequence ID" value="KAJ9671341.1"/>
    <property type="molecule type" value="Genomic_DNA"/>
</dbReference>
<feature type="domain" description="Trichome birefringence-like C-terminal" evidence="2">
    <location>
        <begin position="1"/>
        <end position="246"/>
    </location>
</feature>
<dbReference type="AlphaFoldDB" id="A0AA38YIZ7"/>
<accession>A0AA38YIZ7</accession>
<dbReference type="GO" id="GO:0005794">
    <property type="term" value="C:Golgi apparatus"/>
    <property type="evidence" value="ECO:0007669"/>
    <property type="project" value="TreeGrafter"/>
</dbReference>
<evidence type="ECO:0000256" key="1">
    <source>
        <dbReference type="ARBA" id="ARBA00007727"/>
    </source>
</evidence>
<evidence type="ECO:0000313" key="3">
    <source>
        <dbReference type="EMBL" id="KAJ9671341.1"/>
    </source>
</evidence>
<dbReference type="Proteomes" id="UP001168098">
    <property type="component" value="Unassembled WGS sequence"/>
</dbReference>
<evidence type="ECO:0000313" key="4">
    <source>
        <dbReference type="Proteomes" id="UP001168098"/>
    </source>
</evidence>
<comment type="similarity">
    <text evidence="1">Belongs to the PC-esterase family. TBL subfamily.</text>
</comment>
<dbReference type="GO" id="GO:0016413">
    <property type="term" value="F:O-acetyltransferase activity"/>
    <property type="evidence" value="ECO:0007669"/>
    <property type="project" value="InterPro"/>
</dbReference>